<dbReference type="SUPFAM" id="SSF57667">
    <property type="entry name" value="beta-beta-alpha zinc fingers"/>
    <property type="match status" value="1"/>
</dbReference>
<reference evidence="13 14" key="1">
    <citation type="journal article" name="Sci. Rep.">
        <title>Telomere-to-telomere assembled and centromere annotated genomes of the two main subspecies of the button mushroom Agaricus bisporus reveal especially polymorphic chromosome ends.</title>
        <authorList>
            <person name="Sonnenberg A.S.M."/>
            <person name="Sedaghat-Telgerd N."/>
            <person name="Lavrijssen B."/>
            <person name="Ohm R.A."/>
            <person name="Hendrickx P.M."/>
            <person name="Scholtmeijer K."/>
            <person name="Baars J.J.P."/>
            <person name="van Peer A."/>
        </authorList>
    </citation>
    <scope>NUCLEOTIDE SEQUENCE [LARGE SCALE GENOMIC DNA]</scope>
    <source>
        <strain evidence="13 14">H119_p4</strain>
    </source>
</reference>
<evidence type="ECO:0000256" key="6">
    <source>
        <dbReference type="ARBA" id="ARBA00022833"/>
    </source>
</evidence>
<feature type="compositionally biased region" description="Polar residues" evidence="11">
    <location>
        <begin position="147"/>
        <end position="165"/>
    </location>
</feature>
<feature type="domain" description="C2H2-type" evidence="12">
    <location>
        <begin position="344"/>
        <end position="371"/>
    </location>
</feature>
<evidence type="ECO:0000256" key="9">
    <source>
        <dbReference type="ARBA" id="ARBA00023242"/>
    </source>
</evidence>
<evidence type="ECO:0000259" key="12">
    <source>
        <dbReference type="PROSITE" id="PS50157"/>
    </source>
</evidence>
<keyword evidence="5 10" id="KW-0863">Zinc-finger</keyword>
<dbReference type="GO" id="GO:0000978">
    <property type="term" value="F:RNA polymerase II cis-regulatory region sequence-specific DNA binding"/>
    <property type="evidence" value="ECO:0007669"/>
    <property type="project" value="UniProtKB-ARBA"/>
</dbReference>
<dbReference type="Proteomes" id="UP000629468">
    <property type="component" value="Unassembled WGS sequence"/>
</dbReference>
<comment type="caution">
    <text evidence="13">The sequence shown here is derived from an EMBL/GenBank/DDBJ whole genome shotgun (WGS) entry which is preliminary data.</text>
</comment>
<feature type="compositionally biased region" description="Low complexity" evidence="11">
    <location>
        <begin position="448"/>
        <end position="462"/>
    </location>
</feature>
<evidence type="ECO:0000256" key="2">
    <source>
        <dbReference type="ARBA" id="ARBA00006991"/>
    </source>
</evidence>
<feature type="compositionally biased region" description="Polar residues" evidence="11">
    <location>
        <begin position="424"/>
        <end position="438"/>
    </location>
</feature>
<dbReference type="FunFam" id="3.30.160.60:FF:000125">
    <property type="entry name" value="Putative zinc finger protein 143"/>
    <property type="match status" value="1"/>
</dbReference>
<comment type="subcellular location">
    <subcellularLocation>
        <location evidence="1">Nucleus</location>
    </subcellularLocation>
</comment>
<evidence type="ECO:0000313" key="14">
    <source>
        <dbReference type="Proteomes" id="UP000629468"/>
    </source>
</evidence>
<sequence>MRSKISSLYNFWGESVGTAGLPSFLKAYKSVRFSVRLPKRGSTSRWSCLLILGWMPFETACPIYTWLATGYILDHLPPTSMSNPSDTHPGKRVTLPSIRDLFRDEIMQHPPGEPPSSTLARLRIDDNGNEMPHTRTQSPMPFDPSRTYRTSGPDTILPSPSTSNRPRLYSDAPRYPSTYSTPQSSSPPFYPTHSFPLSDAPPGQRPPSIPPYHTQSHPTSHLDSQPQQWPANAPSGQRPYPSHSHPNLRAHASQDSSQMSHGSSSSNPASFVPGHNLDLPPALTRAPAPWVIATNLDVGQIYEDDERTTIARPFDGNSLARSTSHAIPLGRFLDDASGTPLGKYECKICGKLFNRPSSLRIHLNSHTGEKPHVCPYPGCGRSFSVLSNMRRHARVHTHNSKEQEPEELIDESSVPPSPATASAGQASVQEGVPIQSSTDSRHHYRQDSNNSTSSSRSRGRSSGIDRVEEEEQ</sequence>
<dbReference type="InterPro" id="IPR050331">
    <property type="entry name" value="Zinc_finger"/>
</dbReference>
<feature type="domain" description="C2H2-type" evidence="12">
    <location>
        <begin position="372"/>
        <end position="401"/>
    </location>
</feature>
<keyword evidence="8" id="KW-0804">Transcription</keyword>
<feature type="region of interest" description="Disordered" evidence="11">
    <location>
        <begin position="392"/>
        <end position="472"/>
    </location>
</feature>
<dbReference type="PANTHER" id="PTHR16515">
    <property type="entry name" value="PR DOMAIN ZINC FINGER PROTEIN"/>
    <property type="match status" value="1"/>
</dbReference>
<dbReference type="Pfam" id="PF00096">
    <property type="entry name" value="zf-C2H2"/>
    <property type="match status" value="2"/>
</dbReference>
<gene>
    <name evidence="13" type="ORF">Agabi119p4_2413</name>
</gene>
<evidence type="ECO:0000313" key="13">
    <source>
        <dbReference type="EMBL" id="KAF7783037.1"/>
    </source>
</evidence>
<dbReference type="PANTHER" id="PTHR16515:SF49">
    <property type="entry name" value="GASTRULA ZINC FINGER PROTEIN XLCGF49.1-LIKE-RELATED"/>
    <property type="match status" value="1"/>
</dbReference>
<comment type="similarity">
    <text evidence="2">Belongs to the krueppel C2H2-type zinc-finger protein family.</text>
</comment>
<feature type="region of interest" description="Disordered" evidence="11">
    <location>
        <begin position="126"/>
        <end position="275"/>
    </location>
</feature>
<organism evidence="13 14">
    <name type="scientific">Agaricus bisporus var. burnettii</name>
    <dbReference type="NCBI Taxonomy" id="192524"/>
    <lineage>
        <taxon>Eukaryota</taxon>
        <taxon>Fungi</taxon>
        <taxon>Dikarya</taxon>
        <taxon>Basidiomycota</taxon>
        <taxon>Agaricomycotina</taxon>
        <taxon>Agaricomycetes</taxon>
        <taxon>Agaricomycetidae</taxon>
        <taxon>Agaricales</taxon>
        <taxon>Agaricineae</taxon>
        <taxon>Agaricaceae</taxon>
        <taxon>Agaricus</taxon>
    </lineage>
</organism>
<dbReference type="InterPro" id="IPR036236">
    <property type="entry name" value="Znf_C2H2_sf"/>
</dbReference>
<dbReference type="FunFam" id="3.30.160.60:FF:000193">
    <property type="entry name" value="Zinc finger protein 300"/>
    <property type="match status" value="1"/>
</dbReference>
<feature type="compositionally biased region" description="Low complexity" evidence="11">
    <location>
        <begin position="175"/>
        <end position="187"/>
    </location>
</feature>
<dbReference type="GO" id="GO:0008270">
    <property type="term" value="F:zinc ion binding"/>
    <property type="evidence" value="ECO:0007669"/>
    <property type="project" value="UniProtKB-KW"/>
</dbReference>
<keyword evidence="3" id="KW-0479">Metal-binding</keyword>
<keyword evidence="4" id="KW-0677">Repeat</keyword>
<dbReference type="PROSITE" id="PS50157">
    <property type="entry name" value="ZINC_FINGER_C2H2_2"/>
    <property type="match status" value="2"/>
</dbReference>
<keyword evidence="6" id="KW-0862">Zinc</keyword>
<keyword evidence="7" id="KW-0805">Transcription regulation</keyword>
<dbReference type="GO" id="GO:0000981">
    <property type="term" value="F:DNA-binding transcription factor activity, RNA polymerase II-specific"/>
    <property type="evidence" value="ECO:0007669"/>
    <property type="project" value="UniProtKB-ARBA"/>
</dbReference>
<dbReference type="SMART" id="SM00355">
    <property type="entry name" value="ZnF_C2H2"/>
    <property type="match status" value="2"/>
</dbReference>
<evidence type="ECO:0000256" key="10">
    <source>
        <dbReference type="PROSITE-ProRule" id="PRU00042"/>
    </source>
</evidence>
<proteinExistence type="inferred from homology"/>
<dbReference type="Gene3D" id="3.30.160.60">
    <property type="entry name" value="Classic Zinc Finger"/>
    <property type="match status" value="2"/>
</dbReference>
<evidence type="ECO:0000256" key="11">
    <source>
        <dbReference type="SAM" id="MobiDB-lite"/>
    </source>
</evidence>
<dbReference type="GO" id="GO:0005634">
    <property type="term" value="C:nucleus"/>
    <property type="evidence" value="ECO:0007669"/>
    <property type="project" value="UniProtKB-SubCell"/>
</dbReference>
<feature type="compositionally biased region" description="Polar residues" evidence="11">
    <location>
        <begin position="213"/>
        <end position="230"/>
    </location>
</feature>
<evidence type="ECO:0000256" key="7">
    <source>
        <dbReference type="ARBA" id="ARBA00023015"/>
    </source>
</evidence>
<name>A0A8H7F963_AGABI</name>
<dbReference type="AlphaFoldDB" id="A0A8H7F963"/>
<evidence type="ECO:0000256" key="8">
    <source>
        <dbReference type="ARBA" id="ARBA00023163"/>
    </source>
</evidence>
<feature type="compositionally biased region" description="Low complexity" evidence="11">
    <location>
        <begin position="253"/>
        <end position="266"/>
    </location>
</feature>
<dbReference type="EMBL" id="JABXXO010000003">
    <property type="protein sequence ID" value="KAF7783037.1"/>
    <property type="molecule type" value="Genomic_DNA"/>
</dbReference>
<keyword evidence="9" id="KW-0539">Nucleus</keyword>
<evidence type="ECO:0000256" key="3">
    <source>
        <dbReference type="ARBA" id="ARBA00022723"/>
    </source>
</evidence>
<dbReference type="InterPro" id="IPR013087">
    <property type="entry name" value="Znf_C2H2_type"/>
</dbReference>
<dbReference type="PROSITE" id="PS00028">
    <property type="entry name" value="ZINC_FINGER_C2H2_1"/>
    <property type="match status" value="2"/>
</dbReference>
<evidence type="ECO:0000256" key="1">
    <source>
        <dbReference type="ARBA" id="ARBA00004123"/>
    </source>
</evidence>
<evidence type="ECO:0000256" key="5">
    <source>
        <dbReference type="ARBA" id="ARBA00022771"/>
    </source>
</evidence>
<evidence type="ECO:0000256" key="4">
    <source>
        <dbReference type="ARBA" id="ARBA00022737"/>
    </source>
</evidence>
<protein>
    <submittedName>
        <fullName evidence="13">Transcriptional regulator family: C2H2 zinc finger</fullName>
    </submittedName>
</protein>
<accession>A0A8H7F963</accession>